<dbReference type="Proteomes" id="UP000664385">
    <property type="component" value="Unassembled WGS sequence"/>
</dbReference>
<dbReference type="AlphaFoldDB" id="A0A939DYV0"/>
<dbReference type="EMBL" id="JAEMWU010000001">
    <property type="protein sequence ID" value="MBN8206508.1"/>
    <property type="molecule type" value="Genomic_DNA"/>
</dbReference>
<reference evidence="1" key="1">
    <citation type="submission" date="2020-12" db="EMBL/GenBank/DDBJ databases">
        <title>PHA producing bacteria isolated from mangrove.</title>
        <authorList>
            <person name="Zheng W."/>
            <person name="Yu S."/>
            <person name="Huang Y."/>
        </authorList>
    </citation>
    <scope>NUCLEOTIDE SEQUENCE</scope>
    <source>
        <strain evidence="1">GN8-5</strain>
    </source>
</reference>
<name>A0A939DYV0_9MICO</name>
<sequence>MDITSPTATALKMAARKPKPGKKRTLKRTLAILTTAGVLLLGGIFIAPAAQAHLRAAIEPTVAATDSLASEAQTLTEEYEAICQDPAWAEAEALTAGIGSGEAIDEVTSACTSFAVQNAGYVEKVESATGLFTGLGDGWGEVTDTVRAAVEAGDIKEAIRILFAQSEEAN</sequence>
<organism evidence="1 2">
    <name type="scientific">Microbacterium esteraromaticum</name>
    <dbReference type="NCBI Taxonomy" id="57043"/>
    <lineage>
        <taxon>Bacteria</taxon>
        <taxon>Bacillati</taxon>
        <taxon>Actinomycetota</taxon>
        <taxon>Actinomycetes</taxon>
        <taxon>Micrococcales</taxon>
        <taxon>Microbacteriaceae</taxon>
        <taxon>Microbacterium</taxon>
    </lineage>
</organism>
<comment type="caution">
    <text evidence="1">The sequence shown here is derived from an EMBL/GenBank/DDBJ whole genome shotgun (WGS) entry which is preliminary data.</text>
</comment>
<dbReference type="RefSeq" id="WP_206824135.1">
    <property type="nucleotide sequence ID" value="NZ_JAEMWU010000001.1"/>
</dbReference>
<gene>
    <name evidence="1" type="ORF">JF543_11140</name>
</gene>
<proteinExistence type="predicted"/>
<accession>A0A939DYV0</accession>
<protein>
    <submittedName>
        <fullName evidence="1">Uncharacterized protein</fullName>
    </submittedName>
</protein>
<evidence type="ECO:0000313" key="2">
    <source>
        <dbReference type="Proteomes" id="UP000664385"/>
    </source>
</evidence>
<evidence type="ECO:0000313" key="1">
    <source>
        <dbReference type="EMBL" id="MBN8206508.1"/>
    </source>
</evidence>